<dbReference type="EMBL" id="LWBO01000077">
    <property type="protein sequence ID" value="OQP40497.1"/>
    <property type="molecule type" value="Genomic_DNA"/>
</dbReference>
<keyword evidence="4" id="KW-0408">Iron</keyword>
<accession>A0ABX3NQA0</accession>
<dbReference type="SFLD" id="SFLDG01067">
    <property type="entry name" value="SPASM/twitch_domain_containing"/>
    <property type="match status" value="1"/>
</dbReference>
<evidence type="ECO:0000256" key="4">
    <source>
        <dbReference type="ARBA" id="ARBA00023004"/>
    </source>
</evidence>
<organism evidence="8 9">
    <name type="scientific">Niastella koreensis</name>
    <dbReference type="NCBI Taxonomy" id="354356"/>
    <lineage>
        <taxon>Bacteria</taxon>
        <taxon>Pseudomonadati</taxon>
        <taxon>Bacteroidota</taxon>
        <taxon>Chitinophagia</taxon>
        <taxon>Chitinophagales</taxon>
        <taxon>Chitinophagaceae</taxon>
        <taxon>Niastella</taxon>
    </lineage>
</organism>
<dbReference type="RefSeq" id="WP_014217595.1">
    <property type="nucleotide sequence ID" value="NZ_LWBO01000077.1"/>
</dbReference>
<dbReference type="InterPro" id="IPR058240">
    <property type="entry name" value="rSAM_sf"/>
</dbReference>
<keyword evidence="9" id="KW-1185">Reference proteome</keyword>
<keyword evidence="3" id="KW-0479">Metal-binding</keyword>
<evidence type="ECO:0000259" key="6">
    <source>
        <dbReference type="Pfam" id="PF04055"/>
    </source>
</evidence>
<evidence type="ECO:0000256" key="3">
    <source>
        <dbReference type="ARBA" id="ARBA00022723"/>
    </source>
</evidence>
<protein>
    <recommendedName>
        <fullName evidence="10">Radical SAM domain protein</fullName>
    </recommendedName>
</protein>
<dbReference type="CDD" id="cd01335">
    <property type="entry name" value="Radical_SAM"/>
    <property type="match status" value="1"/>
</dbReference>
<dbReference type="CDD" id="cd21109">
    <property type="entry name" value="SPASM"/>
    <property type="match status" value="1"/>
</dbReference>
<evidence type="ECO:0000256" key="2">
    <source>
        <dbReference type="ARBA" id="ARBA00022691"/>
    </source>
</evidence>
<dbReference type="InterPro" id="IPR050377">
    <property type="entry name" value="Radical_SAM_PqqE_MftC-like"/>
</dbReference>
<dbReference type="InterPro" id="IPR023885">
    <property type="entry name" value="4Fe4S-binding_SPASM_dom"/>
</dbReference>
<dbReference type="Gene3D" id="3.20.20.70">
    <property type="entry name" value="Aldolase class I"/>
    <property type="match status" value="1"/>
</dbReference>
<dbReference type="Pfam" id="PF04055">
    <property type="entry name" value="Radical_SAM"/>
    <property type="match status" value="1"/>
</dbReference>
<evidence type="ECO:0008006" key="10">
    <source>
        <dbReference type="Google" id="ProtNLM"/>
    </source>
</evidence>
<dbReference type="InterPro" id="IPR013785">
    <property type="entry name" value="Aldolase_TIM"/>
</dbReference>
<keyword evidence="2" id="KW-0949">S-adenosyl-L-methionine</keyword>
<comment type="cofactor">
    <cofactor evidence="1">
        <name>[4Fe-4S] cluster</name>
        <dbReference type="ChEBI" id="CHEBI:49883"/>
    </cofactor>
</comment>
<evidence type="ECO:0000259" key="7">
    <source>
        <dbReference type="Pfam" id="PF13186"/>
    </source>
</evidence>
<reference evidence="8 9" key="1">
    <citation type="submission" date="2016-04" db="EMBL/GenBank/DDBJ databases">
        <authorList>
            <person name="Chen L."/>
            <person name="Zhuang W."/>
            <person name="Wang G."/>
        </authorList>
    </citation>
    <scope>NUCLEOTIDE SEQUENCE [LARGE SCALE GENOMIC DNA]</scope>
    <source>
        <strain evidence="9">GR20</strain>
    </source>
</reference>
<evidence type="ECO:0000313" key="8">
    <source>
        <dbReference type="EMBL" id="OQP40497.1"/>
    </source>
</evidence>
<evidence type="ECO:0000256" key="5">
    <source>
        <dbReference type="ARBA" id="ARBA00023014"/>
    </source>
</evidence>
<dbReference type="InterPro" id="IPR007197">
    <property type="entry name" value="rSAM"/>
</dbReference>
<dbReference type="PANTHER" id="PTHR11228:SF35">
    <property type="entry name" value="MOLYBDENUM COFACTOR BIOSYNTHESIS PROTEIN A-RELATED"/>
    <property type="match status" value="1"/>
</dbReference>
<dbReference type="SFLD" id="SFLDS00029">
    <property type="entry name" value="Radical_SAM"/>
    <property type="match status" value="1"/>
</dbReference>
<comment type="caution">
    <text evidence="8">The sequence shown here is derived from an EMBL/GenBank/DDBJ whole genome shotgun (WGS) entry which is preliminary data.</text>
</comment>
<dbReference type="SUPFAM" id="SSF102114">
    <property type="entry name" value="Radical SAM enzymes"/>
    <property type="match status" value="1"/>
</dbReference>
<evidence type="ECO:0000313" key="9">
    <source>
        <dbReference type="Proteomes" id="UP000192277"/>
    </source>
</evidence>
<proteinExistence type="predicted"/>
<dbReference type="Pfam" id="PF13186">
    <property type="entry name" value="SPASM"/>
    <property type="match status" value="1"/>
</dbReference>
<gene>
    <name evidence="8" type="ORF">A4D02_16435</name>
</gene>
<keyword evidence="5" id="KW-0411">Iron-sulfur</keyword>
<name>A0ABX3NQA0_9BACT</name>
<sequence>MRIVPDIPVKYSRFPDNYVNDINGWAFDRATIEANKGKLLTLDIDYGSYCSLNCPACFRKKNSVDAVQHELQFDNLVDVILQAKKLGLRSVKFLGAGDPFENRGFLRFLRFLKEQDVIPLIFTKGQTLGDDLSVTRYFGEYGIFTGQQLAEELNACNASIMLSFNSFDDARQAKLVGRTTDFIHVRNRALKLLVEAGFNNGNPTRLALINSPVTIWTIDEALEIYKWGRLRNLYTVVTTSMVSGRAKDKVWVKITPPEEELLELYAGIYRFNIETNLQRADQIRAEGIATYAGAHPCNQVSTGMYVTLNGKVLSCPGSEENVEGNYWERSLEEIWLNSENYKRSGTFNCGCIAKVGKSIPTGFYEQVLNKVL</sequence>
<dbReference type="Proteomes" id="UP000192277">
    <property type="component" value="Unassembled WGS sequence"/>
</dbReference>
<evidence type="ECO:0000256" key="1">
    <source>
        <dbReference type="ARBA" id="ARBA00001966"/>
    </source>
</evidence>
<feature type="domain" description="Radical SAM core" evidence="6">
    <location>
        <begin position="47"/>
        <end position="204"/>
    </location>
</feature>
<feature type="domain" description="4Fe4S-binding SPASM" evidence="7">
    <location>
        <begin position="297"/>
        <end position="343"/>
    </location>
</feature>
<dbReference type="PANTHER" id="PTHR11228">
    <property type="entry name" value="RADICAL SAM DOMAIN PROTEIN"/>
    <property type="match status" value="1"/>
</dbReference>